<dbReference type="KEGG" id="ccam:M5D45_13140"/>
<proteinExistence type="predicted"/>
<accession>A0AAE9L1Z9</accession>
<dbReference type="Proteomes" id="UP001056132">
    <property type="component" value="Chromosome 1"/>
</dbReference>
<dbReference type="InterPro" id="IPR031848">
    <property type="entry name" value="PrlF_antitoxin"/>
</dbReference>
<evidence type="ECO:0000313" key="1">
    <source>
        <dbReference type="EMBL" id="TSP12356.1"/>
    </source>
</evidence>
<dbReference type="RefSeq" id="WP_144197941.1">
    <property type="nucleotide sequence ID" value="NZ_CAJPVH010000095.1"/>
</dbReference>
<sequence>MPLVFHAPDEAIVEAESTLTDRFQTTVPDVVRRALKLERRDKIRYVVRPSGEVVMQRATGVVVSHDPALEPFLDLLERDIAQHPERLRALSVELLARIDKLTNRIEIDLDAPLPDED</sequence>
<dbReference type="AlphaFoldDB" id="A0AAE9L1Z9"/>
<name>A0AAE9L1Z9_9BURK</name>
<dbReference type="GO" id="GO:0001558">
    <property type="term" value="P:regulation of cell growth"/>
    <property type="evidence" value="ECO:0007669"/>
    <property type="project" value="InterPro"/>
</dbReference>
<protein>
    <submittedName>
        <fullName evidence="2">Type II toxin-antitoxin system PrlF family antitoxin</fullName>
    </submittedName>
</protein>
<reference evidence="2" key="3">
    <citation type="submission" date="2022-05" db="EMBL/GenBank/DDBJ databases">
        <authorList>
            <person name="Kunte H.-J."/>
        </authorList>
    </citation>
    <scope>NUCLEOTIDE SEQUENCE</scope>
    <source>
        <strain evidence="2">G5</strain>
    </source>
</reference>
<evidence type="ECO:0000313" key="3">
    <source>
        <dbReference type="Proteomes" id="UP000318943"/>
    </source>
</evidence>
<dbReference type="Pfam" id="PF15937">
    <property type="entry name" value="PrlF_antitoxin"/>
    <property type="match status" value="1"/>
</dbReference>
<dbReference type="GO" id="GO:0097351">
    <property type="term" value="F:toxin sequestering activity"/>
    <property type="evidence" value="ECO:0007669"/>
    <property type="project" value="InterPro"/>
</dbReference>
<dbReference type="GO" id="GO:0003700">
    <property type="term" value="F:DNA-binding transcription factor activity"/>
    <property type="evidence" value="ECO:0007669"/>
    <property type="project" value="InterPro"/>
</dbReference>
<dbReference type="EMBL" id="CP097330">
    <property type="protein sequence ID" value="URF03465.1"/>
    <property type="molecule type" value="Genomic_DNA"/>
</dbReference>
<reference evidence="2" key="2">
    <citation type="journal article" date="2022" name="Microbiol. Resour. Announc.">
        <title>Genome Sequence of Cupriavidus campinensis Strain G5, a Member of a Bacterial Consortium Capable of Polyethylene Degradation.</title>
        <authorList>
            <person name="Schneider B."/>
            <person name="Pfeiffer F."/>
            <person name="Dyall-Smith M."/>
            <person name="Kunte H.J."/>
        </authorList>
    </citation>
    <scope>NUCLEOTIDE SEQUENCE</scope>
    <source>
        <strain evidence="2">G5</strain>
    </source>
</reference>
<evidence type="ECO:0000313" key="2">
    <source>
        <dbReference type="EMBL" id="URF03465.1"/>
    </source>
</evidence>
<keyword evidence="3" id="KW-1185">Reference proteome</keyword>
<dbReference type="NCBIfam" id="NF007429">
    <property type="entry name" value="PRK09974.1"/>
    <property type="match status" value="1"/>
</dbReference>
<dbReference type="Proteomes" id="UP000318943">
    <property type="component" value="Unassembled WGS sequence"/>
</dbReference>
<dbReference type="EMBL" id="VCIZ01000006">
    <property type="protein sequence ID" value="TSP12356.1"/>
    <property type="molecule type" value="Genomic_DNA"/>
</dbReference>
<reference evidence="1 3" key="1">
    <citation type="submission" date="2019-05" db="EMBL/GenBank/DDBJ databases">
        <title>Whole genome sequence analysis of Cupriavidus campinensis S14E4C strain.</title>
        <authorList>
            <person name="Abbaszade G."/>
            <person name="Szabo A."/>
            <person name="Toumi M."/>
            <person name="Toth E."/>
        </authorList>
    </citation>
    <scope>NUCLEOTIDE SEQUENCE [LARGE SCALE GENOMIC DNA]</scope>
    <source>
        <strain evidence="1 3">S14E4C</strain>
    </source>
</reference>
<evidence type="ECO:0000313" key="4">
    <source>
        <dbReference type="Proteomes" id="UP001056132"/>
    </source>
</evidence>
<organism evidence="2 4">
    <name type="scientific">Cupriavidus campinensis</name>
    <dbReference type="NCBI Taxonomy" id="151783"/>
    <lineage>
        <taxon>Bacteria</taxon>
        <taxon>Pseudomonadati</taxon>
        <taxon>Pseudomonadota</taxon>
        <taxon>Betaproteobacteria</taxon>
        <taxon>Burkholderiales</taxon>
        <taxon>Burkholderiaceae</taxon>
        <taxon>Cupriavidus</taxon>
    </lineage>
</organism>
<gene>
    <name evidence="1" type="ORF">FGG12_12225</name>
    <name evidence="2" type="ORF">M5D45_13140</name>
</gene>